<dbReference type="PANTHER" id="PTHR21343:SF1">
    <property type="entry name" value="COBYRIC ACID SYNTHASE"/>
    <property type="match status" value="1"/>
</dbReference>
<comment type="pathway">
    <text evidence="1 4">Cofactor biosynthesis; adenosylcobalamin biosynthesis.</text>
</comment>
<feature type="active site" description="Nucleophile" evidence="4">
    <location>
        <position position="334"/>
    </location>
</feature>
<name>A0A1M4VBA8_9FIRM</name>
<dbReference type="InterPro" id="IPR002586">
    <property type="entry name" value="CobQ/CobB/MinD/ParA_Nub-bd_dom"/>
</dbReference>
<dbReference type="SUPFAM" id="SSF52540">
    <property type="entry name" value="P-loop containing nucleoside triphosphate hydrolases"/>
    <property type="match status" value="1"/>
</dbReference>
<organism evidence="7 8">
    <name type="scientific">Schwartzia succinivorans DSM 10502</name>
    <dbReference type="NCBI Taxonomy" id="1123243"/>
    <lineage>
        <taxon>Bacteria</taxon>
        <taxon>Bacillati</taxon>
        <taxon>Bacillota</taxon>
        <taxon>Negativicutes</taxon>
        <taxon>Selenomonadales</taxon>
        <taxon>Selenomonadaceae</taxon>
        <taxon>Schwartzia</taxon>
    </lineage>
</organism>
<keyword evidence="2 4" id="KW-0169">Cobalamin biosynthesis</keyword>
<dbReference type="GO" id="GO:0015420">
    <property type="term" value="F:ABC-type vitamin B12 transporter activity"/>
    <property type="evidence" value="ECO:0007669"/>
    <property type="project" value="UniProtKB-UniRule"/>
</dbReference>
<dbReference type="Proteomes" id="UP000184404">
    <property type="component" value="Unassembled WGS sequence"/>
</dbReference>
<dbReference type="PANTHER" id="PTHR21343">
    <property type="entry name" value="DETHIOBIOTIN SYNTHETASE"/>
    <property type="match status" value="1"/>
</dbReference>
<dbReference type="CDD" id="cd05389">
    <property type="entry name" value="CobQ_N"/>
    <property type="match status" value="1"/>
</dbReference>
<keyword evidence="3 4" id="KW-0315">Glutamine amidotransferase</keyword>
<evidence type="ECO:0000256" key="1">
    <source>
        <dbReference type="ARBA" id="ARBA00004953"/>
    </source>
</evidence>
<dbReference type="InterPro" id="IPR033949">
    <property type="entry name" value="CobQ_GATase1"/>
</dbReference>
<dbReference type="Gene3D" id="3.40.50.300">
    <property type="entry name" value="P-loop containing nucleotide triphosphate hydrolases"/>
    <property type="match status" value="1"/>
</dbReference>
<evidence type="ECO:0000259" key="5">
    <source>
        <dbReference type="Pfam" id="PF01656"/>
    </source>
</evidence>
<dbReference type="NCBIfam" id="TIGR00313">
    <property type="entry name" value="cobQ"/>
    <property type="match status" value="1"/>
</dbReference>
<comment type="similarity">
    <text evidence="4">Belongs to the CobB/CobQ family. CobQ subfamily.</text>
</comment>
<dbReference type="EMBL" id="FQUG01000003">
    <property type="protein sequence ID" value="SHE66264.1"/>
    <property type="molecule type" value="Genomic_DNA"/>
</dbReference>
<sequence length="509" mass="56182">MANCIMMQGTSSHVGKSILVTALCRILYQDGVHVVPFKAQNMALNSYVTRDGKEMGRAQVAQAEAAGLEPMVEMNPVLLKPTGNASSQIVVMGQPVGNMSAKDYHKGYSVKLFGHVKEALAKLQDEYDTIVIEGAGSPAEVNLHDNDIVNMRVAKYLNAPVFLIADIDRGGALASLVGTLELLEDDERDLVKGLIINKFRGDVTLLKPAVDFLEKKTGKPVLGIIPHLDNLGIDDEDSVSLEDKPEKEKAQADLHVAVMRTPKISNFTDFDAIASEKDVSLHYVTDVENFGHPDLIMLPGSKNTTEDMLWLRSSGLEEKIREAVEAGTPLIGICGGYQMLGKEIRDPHHTESEHDGTTGLGFLDMATTFIESKLTSQVTADCHDWNFMGTKISAKDLHGYEIHMGETEFFGDKDEHPITITERRGEKCAVEEGTSRADGMVFGTYIHGIFDHDEFRRAMLNVLRVKKGLEPLENTRSLFAEKQRAYDRLAETVRANLDMDKVREILAAQ</sequence>
<feature type="active site" evidence="4">
    <location>
        <position position="447"/>
    </location>
</feature>
<evidence type="ECO:0000256" key="2">
    <source>
        <dbReference type="ARBA" id="ARBA00022573"/>
    </source>
</evidence>
<evidence type="ECO:0000259" key="6">
    <source>
        <dbReference type="Pfam" id="PF07685"/>
    </source>
</evidence>
<dbReference type="PROSITE" id="PS51274">
    <property type="entry name" value="GATASE_COBBQ"/>
    <property type="match status" value="1"/>
</dbReference>
<feature type="domain" description="CobB/CobQ-like glutamine amidotransferase" evidence="6">
    <location>
        <begin position="256"/>
        <end position="454"/>
    </location>
</feature>
<protein>
    <recommendedName>
        <fullName evidence="4">Cobyric acid synthase</fullName>
    </recommendedName>
</protein>
<dbReference type="SUPFAM" id="SSF52317">
    <property type="entry name" value="Class I glutamine amidotransferase-like"/>
    <property type="match status" value="1"/>
</dbReference>
<dbReference type="Pfam" id="PF07685">
    <property type="entry name" value="GATase_3"/>
    <property type="match status" value="1"/>
</dbReference>
<dbReference type="InterPro" id="IPR011698">
    <property type="entry name" value="GATase_3"/>
</dbReference>
<evidence type="ECO:0000313" key="7">
    <source>
        <dbReference type="EMBL" id="SHE66264.1"/>
    </source>
</evidence>
<dbReference type="STRING" id="1123243.SAMN02745190_00953"/>
<dbReference type="GO" id="GO:0003824">
    <property type="term" value="F:catalytic activity"/>
    <property type="evidence" value="ECO:0007669"/>
    <property type="project" value="InterPro"/>
</dbReference>
<dbReference type="InterPro" id="IPR047045">
    <property type="entry name" value="CobQ_N"/>
</dbReference>
<dbReference type="AlphaFoldDB" id="A0A1M4VBA8"/>
<dbReference type="InterPro" id="IPR004459">
    <property type="entry name" value="CobQ_synth"/>
</dbReference>
<gene>
    <name evidence="4" type="primary">cobQ</name>
    <name evidence="7" type="ORF">SAMN02745190_00953</name>
</gene>
<accession>A0A1M4VBA8</accession>
<dbReference type="HAMAP" id="MF_00028">
    <property type="entry name" value="CobQ"/>
    <property type="match status" value="1"/>
</dbReference>
<dbReference type="GO" id="GO:0009236">
    <property type="term" value="P:cobalamin biosynthetic process"/>
    <property type="evidence" value="ECO:0007669"/>
    <property type="project" value="UniProtKB-UniRule"/>
</dbReference>
<dbReference type="InterPro" id="IPR029062">
    <property type="entry name" value="Class_I_gatase-like"/>
</dbReference>
<dbReference type="CDD" id="cd01750">
    <property type="entry name" value="GATase1_CobQ"/>
    <property type="match status" value="1"/>
</dbReference>
<dbReference type="PROSITE" id="PS51273">
    <property type="entry name" value="GATASE_TYPE_1"/>
    <property type="match status" value="1"/>
</dbReference>
<keyword evidence="8" id="KW-1185">Reference proteome</keyword>
<dbReference type="RefSeq" id="WP_072935025.1">
    <property type="nucleotide sequence ID" value="NZ_FQUG01000003.1"/>
</dbReference>
<feature type="domain" description="CobQ/CobB/MinD/ParA nucleotide binding" evidence="5">
    <location>
        <begin position="5"/>
        <end position="231"/>
    </location>
</feature>
<dbReference type="InterPro" id="IPR027417">
    <property type="entry name" value="P-loop_NTPase"/>
</dbReference>
<dbReference type="OrthoDB" id="9808302at2"/>
<dbReference type="UniPathway" id="UPA00148"/>
<dbReference type="Pfam" id="PF01656">
    <property type="entry name" value="CbiA"/>
    <property type="match status" value="1"/>
</dbReference>
<reference evidence="7 8" key="1">
    <citation type="submission" date="2016-11" db="EMBL/GenBank/DDBJ databases">
        <authorList>
            <person name="Jaros S."/>
            <person name="Januszkiewicz K."/>
            <person name="Wedrychowicz H."/>
        </authorList>
    </citation>
    <scope>NUCLEOTIDE SEQUENCE [LARGE SCALE GENOMIC DNA]</scope>
    <source>
        <strain evidence="7 8">DSM 10502</strain>
    </source>
</reference>
<evidence type="ECO:0000256" key="3">
    <source>
        <dbReference type="ARBA" id="ARBA00022962"/>
    </source>
</evidence>
<dbReference type="Gene3D" id="3.40.50.880">
    <property type="match status" value="1"/>
</dbReference>
<comment type="function">
    <text evidence="4">Catalyzes amidations at positions B, D, E, and G on adenosylcobyrinic A,C-diamide. NH(2) groups are provided by glutamine, and one molecule of ATP is hydrogenolyzed for each amidation.</text>
</comment>
<dbReference type="NCBIfam" id="NF001989">
    <property type="entry name" value="PRK00784.1"/>
    <property type="match status" value="1"/>
</dbReference>
<proteinExistence type="inferred from homology"/>
<evidence type="ECO:0000313" key="8">
    <source>
        <dbReference type="Proteomes" id="UP000184404"/>
    </source>
</evidence>
<evidence type="ECO:0000256" key="4">
    <source>
        <dbReference type="HAMAP-Rule" id="MF_00028"/>
    </source>
</evidence>